<sequence length="60" mass="6579">MCPLCKPHDGKPCTLIEQADGRIVCSCGLHSWPNAGALEETCRRLSLTITGQVHDWTQSL</sequence>
<dbReference type="Proteomes" id="UP000807850">
    <property type="component" value="Unassembled WGS sequence"/>
</dbReference>
<proteinExistence type="predicted"/>
<accession>A0A9D6L8A7</accession>
<gene>
    <name evidence="1" type="ORF">HY076_00630</name>
</gene>
<dbReference type="EMBL" id="JACQAY010000024">
    <property type="protein sequence ID" value="MBI3538765.1"/>
    <property type="molecule type" value="Genomic_DNA"/>
</dbReference>
<organism evidence="1 2">
    <name type="scientific">Eiseniibacteriota bacterium</name>
    <dbReference type="NCBI Taxonomy" id="2212470"/>
    <lineage>
        <taxon>Bacteria</taxon>
        <taxon>Candidatus Eiseniibacteriota</taxon>
    </lineage>
</organism>
<dbReference type="AlphaFoldDB" id="A0A9D6L8A7"/>
<name>A0A9D6L8A7_UNCEI</name>
<protein>
    <submittedName>
        <fullName evidence="1">Uncharacterized protein</fullName>
    </submittedName>
</protein>
<evidence type="ECO:0000313" key="1">
    <source>
        <dbReference type="EMBL" id="MBI3538765.1"/>
    </source>
</evidence>
<reference evidence="1" key="1">
    <citation type="submission" date="2020-07" db="EMBL/GenBank/DDBJ databases">
        <title>Huge and variable diversity of episymbiotic CPR bacteria and DPANN archaea in groundwater ecosystems.</title>
        <authorList>
            <person name="He C.Y."/>
            <person name="Keren R."/>
            <person name="Whittaker M."/>
            <person name="Farag I.F."/>
            <person name="Doudna J."/>
            <person name="Cate J.H.D."/>
            <person name="Banfield J.F."/>
        </authorList>
    </citation>
    <scope>NUCLEOTIDE SEQUENCE</scope>
    <source>
        <strain evidence="1">NC_groundwater_928_Pr1_S-0.2um_72_17</strain>
    </source>
</reference>
<evidence type="ECO:0000313" key="2">
    <source>
        <dbReference type="Proteomes" id="UP000807850"/>
    </source>
</evidence>
<comment type="caution">
    <text evidence="1">The sequence shown here is derived from an EMBL/GenBank/DDBJ whole genome shotgun (WGS) entry which is preliminary data.</text>
</comment>